<organism evidence="2 3">
    <name type="scientific">Lentzea waywayandensis</name>
    <dbReference type="NCBI Taxonomy" id="84724"/>
    <lineage>
        <taxon>Bacteria</taxon>
        <taxon>Bacillati</taxon>
        <taxon>Actinomycetota</taxon>
        <taxon>Actinomycetes</taxon>
        <taxon>Pseudonocardiales</taxon>
        <taxon>Pseudonocardiaceae</taxon>
        <taxon>Lentzea</taxon>
    </lineage>
</organism>
<dbReference type="Proteomes" id="UP000198583">
    <property type="component" value="Unassembled WGS sequence"/>
</dbReference>
<protein>
    <submittedName>
        <fullName evidence="2">FtsX-like permease family protein</fullName>
    </submittedName>
</protein>
<feature type="transmembrane region" description="Helical" evidence="1">
    <location>
        <begin position="286"/>
        <end position="312"/>
    </location>
</feature>
<feature type="transmembrane region" description="Helical" evidence="1">
    <location>
        <begin position="693"/>
        <end position="714"/>
    </location>
</feature>
<reference evidence="3" key="1">
    <citation type="submission" date="2016-10" db="EMBL/GenBank/DDBJ databases">
        <authorList>
            <person name="Varghese N."/>
            <person name="Submissions S."/>
        </authorList>
    </citation>
    <scope>NUCLEOTIDE SEQUENCE [LARGE SCALE GENOMIC DNA]</scope>
    <source>
        <strain evidence="3">DSM 44232</strain>
    </source>
</reference>
<keyword evidence="1" id="KW-0812">Transmembrane</keyword>
<feature type="transmembrane region" description="Helical" evidence="1">
    <location>
        <begin position="605"/>
        <end position="627"/>
    </location>
</feature>
<evidence type="ECO:0000313" key="3">
    <source>
        <dbReference type="Proteomes" id="UP000198583"/>
    </source>
</evidence>
<keyword evidence="1" id="KW-1133">Transmembrane helix</keyword>
<feature type="transmembrane region" description="Helical" evidence="1">
    <location>
        <begin position="654"/>
        <end position="681"/>
    </location>
</feature>
<evidence type="ECO:0000256" key="1">
    <source>
        <dbReference type="SAM" id="Phobius"/>
    </source>
</evidence>
<keyword evidence="3" id="KW-1185">Reference proteome</keyword>
<dbReference type="RefSeq" id="WP_093588441.1">
    <property type="nucleotide sequence ID" value="NZ_FOYL01000001.1"/>
</dbReference>
<dbReference type="AlphaFoldDB" id="A0A1I6D3H0"/>
<feature type="transmembrane region" description="Helical" evidence="1">
    <location>
        <begin position="420"/>
        <end position="443"/>
    </location>
</feature>
<dbReference type="STRING" id="84724.SAMN04488564_101950"/>
<gene>
    <name evidence="2" type="ORF">SAMN04488564_101950</name>
</gene>
<feature type="transmembrane region" description="Helical" evidence="1">
    <location>
        <begin position="243"/>
        <end position="266"/>
    </location>
</feature>
<dbReference type="EMBL" id="FOYL01000001">
    <property type="protein sequence ID" value="SFQ99882.1"/>
    <property type="molecule type" value="Genomic_DNA"/>
</dbReference>
<evidence type="ECO:0000313" key="2">
    <source>
        <dbReference type="EMBL" id="SFQ99882.1"/>
    </source>
</evidence>
<dbReference type="OrthoDB" id="9821089at2"/>
<keyword evidence="1" id="KW-0472">Membrane</keyword>
<feature type="transmembrane region" description="Helical" evidence="1">
    <location>
        <begin position="196"/>
        <end position="222"/>
    </location>
</feature>
<feature type="transmembrane region" description="Helical" evidence="1">
    <location>
        <begin position="363"/>
        <end position="388"/>
    </location>
</feature>
<name>A0A1I6D3H0_9PSEU</name>
<accession>A0A1I6D3H0</accession>
<feature type="transmembrane region" description="Helical" evidence="1">
    <location>
        <begin position="332"/>
        <end position="351"/>
    </location>
</feature>
<sequence>MRDLMLGWRMAVASGSRSWLRLALGALAGLVAALLLTSALAAQSAITATEQREEARTPTAALGGEATALLMSERVSSYRGEEVVTVAVIAKEGAPVPPGVAAWPSAGAIVVSPAMAKALDDQALRAEYPQPIAAVIGQEGVTGPGELFVYTVVEPFPGDEKSFAPVAGFGKLASNGSSIRLNVDKDWSDLLTPSRILTLLALLYVLLPLAVVIATATRLSAATRDRKLASLRVIGFSVRRCQLINSVETVVAAGAGALLGLVVFALVRGLRETWWIGPIGAYSGDLAIGVGLGVVIAVGVPLYAVLVSALAIGPVVRDPFRPARRSPRKPSAARVVPLVLGVLALGGAVVVGPVDPNLGENAAWFLLPAAVGSVLTLVGLLTSFPLLVRWLGGLLARTRVFPLRLGGAALRFDPLSSTRVLAGVLAGLCAAGAGSVISTATAVDGGVPNSFVGKAVSIEIDHPLTSSVTSELAAVDGVVGVARSGIVHDTTLVADCDSLRILYTGAESCVDGRRYSTTAGDSSHLALTPRSDTTTRTFTDVATLTALAPGEVPPLVTTVLIDGGVPAADRVRAVLGARVPAATAAAPLIVREALDTATIGPVTTALAITTLSLGAIALAITTTDDLLRRRREQSRLRVVGLDSGTLRTTALVRLWVPTATGGVLITVATLAITVILLRALGKPLGIATTSVTPLLFATMALCALLAVPVVTAAVPPLTARTLRRE</sequence>
<proteinExistence type="predicted"/>